<sequence>MEYQRENPDWIISETMLSGVAVVSMQTPFTSQLHDEALHIAGPLNGIVSDAAHTWWHEHSSFYSNGATAWHFNHYFLVLFESIAGIGQDHGKQVKINSSQILLISVKLNGMGLLKPLFSFGFNIMTPVLQQSFEQKH</sequence>
<dbReference type="EMBL" id="KN834766">
    <property type="protein sequence ID" value="KIK62679.1"/>
    <property type="molecule type" value="Genomic_DNA"/>
</dbReference>
<evidence type="ECO:0000313" key="1">
    <source>
        <dbReference type="EMBL" id="KIK62679.1"/>
    </source>
</evidence>
<dbReference type="AlphaFoldDB" id="A0A0D0CIY1"/>
<proteinExistence type="predicted"/>
<evidence type="ECO:0000313" key="2">
    <source>
        <dbReference type="Proteomes" id="UP000053593"/>
    </source>
</evidence>
<dbReference type="HOGENOM" id="CLU_1865343_0_0_1"/>
<organism evidence="1 2">
    <name type="scientific">Collybiopsis luxurians FD-317 M1</name>
    <dbReference type="NCBI Taxonomy" id="944289"/>
    <lineage>
        <taxon>Eukaryota</taxon>
        <taxon>Fungi</taxon>
        <taxon>Dikarya</taxon>
        <taxon>Basidiomycota</taxon>
        <taxon>Agaricomycotina</taxon>
        <taxon>Agaricomycetes</taxon>
        <taxon>Agaricomycetidae</taxon>
        <taxon>Agaricales</taxon>
        <taxon>Marasmiineae</taxon>
        <taxon>Omphalotaceae</taxon>
        <taxon>Collybiopsis</taxon>
        <taxon>Collybiopsis luxurians</taxon>
    </lineage>
</organism>
<gene>
    <name evidence="1" type="ORF">GYMLUDRAFT_242327</name>
</gene>
<dbReference type="OrthoDB" id="2624269at2759"/>
<protein>
    <submittedName>
        <fullName evidence="1">Uncharacterized protein</fullName>
    </submittedName>
</protein>
<keyword evidence="2" id="KW-1185">Reference proteome</keyword>
<accession>A0A0D0CIY1</accession>
<reference evidence="1 2" key="1">
    <citation type="submission" date="2014-04" db="EMBL/GenBank/DDBJ databases">
        <title>Evolutionary Origins and Diversification of the Mycorrhizal Mutualists.</title>
        <authorList>
            <consortium name="DOE Joint Genome Institute"/>
            <consortium name="Mycorrhizal Genomics Consortium"/>
            <person name="Kohler A."/>
            <person name="Kuo A."/>
            <person name="Nagy L.G."/>
            <person name="Floudas D."/>
            <person name="Copeland A."/>
            <person name="Barry K.W."/>
            <person name="Cichocki N."/>
            <person name="Veneault-Fourrey C."/>
            <person name="LaButti K."/>
            <person name="Lindquist E.A."/>
            <person name="Lipzen A."/>
            <person name="Lundell T."/>
            <person name="Morin E."/>
            <person name="Murat C."/>
            <person name="Riley R."/>
            <person name="Ohm R."/>
            <person name="Sun H."/>
            <person name="Tunlid A."/>
            <person name="Henrissat B."/>
            <person name="Grigoriev I.V."/>
            <person name="Hibbett D.S."/>
            <person name="Martin F."/>
        </authorList>
    </citation>
    <scope>NUCLEOTIDE SEQUENCE [LARGE SCALE GENOMIC DNA]</scope>
    <source>
        <strain evidence="1 2">FD-317 M1</strain>
    </source>
</reference>
<dbReference type="Proteomes" id="UP000053593">
    <property type="component" value="Unassembled WGS sequence"/>
</dbReference>
<name>A0A0D0CIY1_9AGAR</name>